<evidence type="ECO:0000313" key="7">
    <source>
        <dbReference type="Proteomes" id="UP000093523"/>
    </source>
</evidence>
<keyword evidence="3" id="KW-0964">Secreted</keyword>
<dbReference type="SUPFAM" id="SSF69349">
    <property type="entry name" value="Phage fibre proteins"/>
    <property type="match status" value="1"/>
</dbReference>
<dbReference type="Gene3D" id="2.40.50.230">
    <property type="entry name" value="Gp5 N-terminal domain"/>
    <property type="match status" value="1"/>
</dbReference>
<evidence type="ECO:0000256" key="3">
    <source>
        <dbReference type="ARBA" id="ARBA00022525"/>
    </source>
</evidence>
<dbReference type="Proteomes" id="UP000093523">
    <property type="component" value="Unassembled WGS sequence"/>
</dbReference>
<dbReference type="InterPro" id="IPR006531">
    <property type="entry name" value="Gp5/Vgr_OB"/>
</dbReference>
<dbReference type="STRING" id="688.A6E04_08760"/>
<evidence type="ECO:0000256" key="1">
    <source>
        <dbReference type="ARBA" id="ARBA00004613"/>
    </source>
</evidence>
<accession>A0A1B9P0Q0</accession>
<name>A0A1B9P0Q0_ALILO</name>
<protein>
    <submittedName>
        <fullName evidence="6">Type VI secretion protein VgrG</fullName>
    </submittedName>
</protein>
<dbReference type="InterPro" id="IPR054030">
    <property type="entry name" value="Gp5_Vgr_C"/>
</dbReference>
<evidence type="ECO:0000313" key="6">
    <source>
        <dbReference type="EMBL" id="OCH21936.1"/>
    </source>
</evidence>
<comment type="subcellular location">
    <subcellularLocation>
        <location evidence="1">Secreted</location>
    </subcellularLocation>
</comment>
<dbReference type="SUPFAM" id="SSF69279">
    <property type="entry name" value="Phage tail proteins"/>
    <property type="match status" value="2"/>
</dbReference>
<evidence type="ECO:0000259" key="4">
    <source>
        <dbReference type="Pfam" id="PF04717"/>
    </source>
</evidence>
<dbReference type="InterPro" id="IPR006533">
    <property type="entry name" value="T6SS_Vgr_RhsGE"/>
</dbReference>
<evidence type="ECO:0000256" key="2">
    <source>
        <dbReference type="ARBA" id="ARBA00005558"/>
    </source>
</evidence>
<proteinExistence type="inferred from homology"/>
<dbReference type="Pfam" id="PF04717">
    <property type="entry name" value="Phage_base_V"/>
    <property type="match status" value="1"/>
</dbReference>
<feature type="domain" description="Gp5/Type VI secretion system Vgr C-terminal trimerisation" evidence="5">
    <location>
        <begin position="477"/>
        <end position="586"/>
    </location>
</feature>
<dbReference type="NCBIfam" id="TIGR01646">
    <property type="entry name" value="vgr_GE"/>
    <property type="match status" value="1"/>
</dbReference>
<dbReference type="InterPro" id="IPR050708">
    <property type="entry name" value="T6SS_VgrG/RHS"/>
</dbReference>
<comment type="caution">
    <text evidence="6">The sequence shown here is derived from an EMBL/GenBank/DDBJ whole genome shotgun (WGS) entry which is preliminary data.</text>
</comment>
<dbReference type="Pfam" id="PF05954">
    <property type="entry name" value="Phage_GPD"/>
    <property type="match status" value="1"/>
</dbReference>
<dbReference type="AlphaFoldDB" id="A0A1B9P0Q0"/>
<dbReference type="Gene3D" id="4.10.220.110">
    <property type="match status" value="1"/>
</dbReference>
<evidence type="ECO:0000259" key="5">
    <source>
        <dbReference type="Pfam" id="PF22178"/>
    </source>
</evidence>
<gene>
    <name evidence="6" type="ORF">A6E04_08760</name>
</gene>
<dbReference type="InterPro" id="IPR017847">
    <property type="entry name" value="T6SS_RhsGE_Vgr_subset"/>
</dbReference>
<reference evidence="6 7" key="1">
    <citation type="submission" date="2016-06" db="EMBL/GenBank/DDBJ databases">
        <authorList>
            <person name="Kjaerup R.B."/>
            <person name="Dalgaard T.S."/>
            <person name="Juul-Madsen H.R."/>
        </authorList>
    </citation>
    <scope>NUCLEOTIDE SEQUENCE [LARGE SCALE GENOMIC DNA]</scope>
    <source>
        <strain evidence="6 7">1S159</strain>
    </source>
</reference>
<feature type="domain" description="Gp5/Type VI secretion system Vgr protein OB-fold" evidence="4">
    <location>
        <begin position="394"/>
        <end position="460"/>
    </location>
</feature>
<dbReference type="PANTHER" id="PTHR32305:SF15">
    <property type="entry name" value="PROTEIN RHSA-RELATED"/>
    <property type="match status" value="1"/>
</dbReference>
<dbReference type="Gene3D" id="3.55.50.10">
    <property type="entry name" value="Baseplate protein-like domains"/>
    <property type="match status" value="1"/>
</dbReference>
<dbReference type="RefSeq" id="WP_065610565.1">
    <property type="nucleotide sequence ID" value="NZ_CAWMPN010000008.1"/>
</dbReference>
<dbReference type="PANTHER" id="PTHR32305">
    <property type="match status" value="1"/>
</dbReference>
<sequence length="696" mass="78844">MKQNANQEKFELDIATIDLPLQVYEFSGEEKLGEDYYFDITFICEDPDVDLAAWLQLPARLSLHHNNDKTPRYVHGIIEFIEQLATSFRYSTYKLKLTPIFNLLSYRTHFRIFQKQTIPDIITAVYQDAGIQNNHFSMELFSPHLSREYCVQYGETDHAFIKRLMAEEGLVSFFEHLEVNSTLIISDGSEVYTELPPLRVVSESGMAKERDTIMSLVKKQKVNTGKVSIRDYVFERPKYSLSETVDHINGTDETSESPLEQYSYQPIHAFSLDDRKHAIKEQIKLKLDQQRSTSLELIGISDSAQLRVGYFQPIQSYTNESWNSTWLLITVKHEGKQPQVLEELADGVSNYKAEFTCIPWMTSFKLTAQAKPRIKNIDTAIVTGPKNEEIYCDEFGRVKVQFHWDRNGQRNETTSCWVRTSQGWAGNQYGQFVLPRVGHEVLVTFLQGDPDKPLITGSLYNGDNKPPYALPEHKTRSTFKTSSSIGGDNFNELRFEDKKDNEHIYIHAAKDLDIQIKNNQTTEVFKDDHKVIHQNQFVEIKKDSHRTVNGDQFTSIKKDTHQQILGSEYGKVREKKLIDIGSELHIDVGNKIILEAGTEFTISAGGSTLKVDPAGVHLLGAAINLNAGGSAGSGSGYAGITATQPVMKQNEMTGSVAETATTSEHTRSKIDTPHQIEAFKTSDPVCEECEQEQGQE</sequence>
<dbReference type="SUPFAM" id="SSF69255">
    <property type="entry name" value="gp5 N-terminal domain-like"/>
    <property type="match status" value="1"/>
</dbReference>
<dbReference type="EMBL" id="MAJU01000008">
    <property type="protein sequence ID" value="OCH21936.1"/>
    <property type="molecule type" value="Genomic_DNA"/>
</dbReference>
<dbReference type="NCBIfam" id="TIGR03361">
    <property type="entry name" value="VI_Rhs_Vgr"/>
    <property type="match status" value="1"/>
</dbReference>
<dbReference type="Gene3D" id="2.30.110.50">
    <property type="match status" value="1"/>
</dbReference>
<dbReference type="Pfam" id="PF22178">
    <property type="entry name" value="Gp5_trimer_C"/>
    <property type="match status" value="1"/>
</dbReference>
<comment type="similarity">
    <text evidence="2">Belongs to the VgrG protein family.</text>
</comment>
<dbReference type="GO" id="GO:0005576">
    <property type="term" value="C:extracellular region"/>
    <property type="evidence" value="ECO:0007669"/>
    <property type="project" value="UniProtKB-SubCell"/>
</dbReference>
<organism evidence="6 7">
    <name type="scientific">Aliivibrio logei</name>
    <name type="common">Vibrio logei</name>
    <dbReference type="NCBI Taxonomy" id="688"/>
    <lineage>
        <taxon>Bacteria</taxon>
        <taxon>Pseudomonadati</taxon>
        <taxon>Pseudomonadota</taxon>
        <taxon>Gammaproteobacteria</taxon>
        <taxon>Vibrionales</taxon>
        <taxon>Vibrionaceae</taxon>
        <taxon>Aliivibrio</taxon>
    </lineage>
</organism>
<dbReference type="InterPro" id="IPR037026">
    <property type="entry name" value="Vgr_OB-fold_dom_sf"/>
</dbReference>
<dbReference type="OrthoDB" id="9762420at2"/>